<evidence type="ECO:0000256" key="3">
    <source>
        <dbReference type="ARBA" id="ARBA00023157"/>
    </source>
</evidence>
<feature type="signal peptide" evidence="5">
    <location>
        <begin position="1"/>
        <end position="21"/>
    </location>
</feature>
<organism evidence="7 8">
    <name type="scientific">Taibaiella lutea</name>
    <dbReference type="NCBI Taxonomy" id="2608001"/>
    <lineage>
        <taxon>Bacteria</taxon>
        <taxon>Pseudomonadati</taxon>
        <taxon>Bacteroidota</taxon>
        <taxon>Chitinophagia</taxon>
        <taxon>Chitinophagales</taxon>
        <taxon>Chitinophagaceae</taxon>
        <taxon>Taibaiella</taxon>
    </lineage>
</organism>
<evidence type="ECO:0000256" key="5">
    <source>
        <dbReference type="SAM" id="SignalP"/>
    </source>
</evidence>
<dbReference type="PANTHER" id="PTHR42852:SF6">
    <property type="entry name" value="THIOL:DISULFIDE INTERCHANGE PROTEIN DSBE"/>
    <property type="match status" value="1"/>
</dbReference>
<dbReference type="InterPro" id="IPR000866">
    <property type="entry name" value="AhpC/TSA"/>
</dbReference>
<dbReference type="Pfam" id="PF00578">
    <property type="entry name" value="AhpC-TSA"/>
    <property type="match status" value="1"/>
</dbReference>
<dbReference type="InterPro" id="IPR013766">
    <property type="entry name" value="Thioredoxin_domain"/>
</dbReference>
<keyword evidence="8" id="KW-1185">Reference proteome</keyword>
<dbReference type="PANTHER" id="PTHR42852">
    <property type="entry name" value="THIOL:DISULFIDE INTERCHANGE PROTEIN DSBE"/>
    <property type="match status" value="1"/>
</dbReference>
<dbReference type="GO" id="GO:0030313">
    <property type="term" value="C:cell envelope"/>
    <property type="evidence" value="ECO:0007669"/>
    <property type="project" value="UniProtKB-SubCell"/>
</dbReference>
<name>A0A5M6CC61_9BACT</name>
<protein>
    <submittedName>
        <fullName evidence="7">TlpA family protein disulfide reductase</fullName>
    </submittedName>
</protein>
<dbReference type="RefSeq" id="WP_150034086.1">
    <property type="nucleotide sequence ID" value="NZ_VWSH01000004.1"/>
</dbReference>
<evidence type="ECO:0000259" key="6">
    <source>
        <dbReference type="PROSITE" id="PS51352"/>
    </source>
</evidence>
<keyword evidence="3" id="KW-1015">Disulfide bond</keyword>
<sequence length="160" mass="18391">MKKLCFLVFVFSLLAAGSSRAQNIASYAADDLNKRTSGKDTIYIVNFWATWCIPCVKELPAFNKVQEAYKDRPVKVILVSFDFKEQYPDKLSAWVRKKQLKPEVAWFNETNPTLYIPKLAPEWEGGLPATILINNTTGERLVKAKEITFEELKTWIDKQL</sequence>
<dbReference type="SUPFAM" id="SSF52833">
    <property type="entry name" value="Thioredoxin-like"/>
    <property type="match status" value="1"/>
</dbReference>
<dbReference type="Gene3D" id="3.40.30.10">
    <property type="entry name" value="Glutaredoxin"/>
    <property type="match status" value="1"/>
</dbReference>
<accession>A0A5M6CC61</accession>
<dbReference type="CDD" id="cd02966">
    <property type="entry name" value="TlpA_like_family"/>
    <property type="match status" value="1"/>
</dbReference>
<evidence type="ECO:0000256" key="1">
    <source>
        <dbReference type="ARBA" id="ARBA00004196"/>
    </source>
</evidence>
<feature type="chain" id="PRO_5024292632" evidence="5">
    <location>
        <begin position="22"/>
        <end position="160"/>
    </location>
</feature>
<dbReference type="GO" id="GO:0017004">
    <property type="term" value="P:cytochrome complex assembly"/>
    <property type="evidence" value="ECO:0007669"/>
    <property type="project" value="UniProtKB-KW"/>
</dbReference>
<keyword evidence="2" id="KW-0201">Cytochrome c-type biogenesis</keyword>
<dbReference type="AlphaFoldDB" id="A0A5M6CC61"/>
<dbReference type="GO" id="GO:0016491">
    <property type="term" value="F:oxidoreductase activity"/>
    <property type="evidence" value="ECO:0007669"/>
    <property type="project" value="InterPro"/>
</dbReference>
<comment type="caution">
    <text evidence="7">The sequence shown here is derived from an EMBL/GenBank/DDBJ whole genome shotgun (WGS) entry which is preliminary data.</text>
</comment>
<gene>
    <name evidence="7" type="ORF">F0919_17525</name>
</gene>
<evidence type="ECO:0000256" key="2">
    <source>
        <dbReference type="ARBA" id="ARBA00022748"/>
    </source>
</evidence>
<proteinExistence type="predicted"/>
<comment type="subcellular location">
    <subcellularLocation>
        <location evidence="1">Cell envelope</location>
    </subcellularLocation>
</comment>
<evidence type="ECO:0000313" key="8">
    <source>
        <dbReference type="Proteomes" id="UP000323632"/>
    </source>
</evidence>
<feature type="domain" description="Thioredoxin" evidence="6">
    <location>
        <begin position="2"/>
        <end position="160"/>
    </location>
</feature>
<dbReference type="InterPro" id="IPR036249">
    <property type="entry name" value="Thioredoxin-like_sf"/>
</dbReference>
<dbReference type="InterPro" id="IPR050553">
    <property type="entry name" value="Thioredoxin_ResA/DsbE_sf"/>
</dbReference>
<evidence type="ECO:0000256" key="4">
    <source>
        <dbReference type="ARBA" id="ARBA00023284"/>
    </source>
</evidence>
<keyword evidence="5" id="KW-0732">Signal</keyword>
<dbReference type="GO" id="GO:0016209">
    <property type="term" value="F:antioxidant activity"/>
    <property type="evidence" value="ECO:0007669"/>
    <property type="project" value="InterPro"/>
</dbReference>
<dbReference type="EMBL" id="VWSH01000004">
    <property type="protein sequence ID" value="KAA5532583.1"/>
    <property type="molecule type" value="Genomic_DNA"/>
</dbReference>
<reference evidence="7 8" key="1">
    <citation type="submission" date="2019-09" db="EMBL/GenBank/DDBJ databases">
        <title>Genome sequence and assembly of Taibaiella sp.</title>
        <authorList>
            <person name="Chhetri G."/>
        </authorList>
    </citation>
    <scope>NUCLEOTIDE SEQUENCE [LARGE SCALE GENOMIC DNA]</scope>
    <source>
        <strain evidence="7 8">KVB11</strain>
    </source>
</reference>
<keyword evidence="4" id="KW-0676">Redox-active center</keyword>
<evidence type="ECO:0000313" key="7">
    <source>
        <dbReference type="EMBL" id="KAA5532583.1"/>
    </source>
</evidence>
<dbReference type="PROSITE" id="PS51352">
    <property type="entry name" value="THIOREDOXIN_2"/>
    <property type="match status" value="1"/>
</dbReference>
<dbReference type="Proteomes" id="UP000323632">
    <property type="component" value="Unassembled WGS sequence"/>
</dbReference>